<reference evidence="1" key="1">
    <citation type="submission" date="2022-09" db="EMBL/GenBank/DDBJ databases">
        <title>Intensive care unit water sources are persistently colonized with multi-drug resistant bacteria and are the site of extensive horizontal gene transfer of antibiotic resistance genes.</title>
        <authorList>
            <person name="Diorio-Toth L."/>
        </authorList>
    </citation>
    <scope>NUCLEOTIDE SEQUENCE</scope>
    <source>
        <strain evidence="1">GD03843</strain>
    </source>
</reference>
<dbReference type="RefSeq" id="WP_279994546.1">
    <property type="nucleotide sequence ID" value="NZ_JAOCDZ010000004.1"/>
</dbReference>
<comment type="caution">
    <text evidence="1">The sequence shown here is derived from an EMBL/GenBank/DDBJ whole genome shotgun (WGS) entry which is preliminary data.</text>
</comment>
<gene>
    <name evidence="1" type="ORF">N5D93_07685</name>
</gene>
<name>A0AA42IVX0_9BURK</name>
<dbReference type="EMBL" id="JAOCDZ010000004">
    <property type="protein sequence ID" value="MDH0735685.1"/>
    <property type="molecule type" value="Genomic_DNA"/>
</dbReference>
<organism evidence="1 2">
    <name type="scientific">Achromobacter spanius</name>
    <dbReference type="NCBI Taxonomy" id="217203"/>
    <lineage>
        <taxon>Bacteria</taxon>
        <taxon>Pseudomonadati</taxon>
        <taxon>Pseudomonadota</taxon>
        <taxon>Betaproteobacteria</taxon>
        <taxon>Burkholderiales</taxon>
        <taxon>Alcaligenaceae</taxon>
        <taxon>Achromobacter</taxon>
    </lineage>
</organism>
<dbReference type="InterPro" id="IPR010260">
    <property type="entry name" value="AlpA"/>
</dbReference>
<protein>
    <submittedName>
        <fullName evidence="1">AlpA family phage regulatory protein</fullName>
    </submittedName>
</protein>
<sequence length="94" mass="10224">MSLTSPASHRDTLDMPMASPAFFRMVDVMRITALSRATLYRRIAEGKFPPPVHLGGRACGWSPAALQAWIDDPEAYVVAGPTRHLGSTQMGGRL</sequence>
<dbReference type="Proteomes" id="UP001161094">
    <property type="component" value="Unassembled WGS sequence"/>
</dbReference>
<dbReference type="Gene3D" id="1.10.238.160">
    <property type="match status" value="1"/>
</dbReference>
<accession>A0AA42IVX0</accession>
<proteinExistence type="predicted"/>
<dbReference type="Pfam" id="PF05930">
    <property type="entry name" value="Phage_AlpA"/>
    <property type="match status" value="1"/>
</dbReference>
<evidence type="ECO:0000313" key="2">
    <source>
        <dbReference type="Proteomes" id="UP001161094"/>
    </source>
</evidence>
<evidence type="ECO:0000313" key="1">
    <source>
        <dbReference type="EMBL" id="MDH0735685.1"/>
    </source>
</evidence>
<dbReference type="AlphaFoldDB" id="A0AA42IVX0"/>